<feature type="compositionally biased region" description="Polar residues" evidence="13">
    <location>
        <begin position="220"/>
        <end position="229"/>
    </location>
</feature>
<dbReference type="EC" id="3.1.26.3" evidence="12"/>
<keyword evidence="6 12" id="KW-0479">Metal-binding</keyword>
<accession>E6K2Q7</accession>
<dbReference type="SUPFAM" id="SSF54768">
    <property type="entry name" value="dsRNA-binding domain-like"/>
    <property type="match status" value="1"/>
</dbReference>
<dbReference type="CDD" id="cd00593">
    <property type="entry name" value="RIBOc"/>
    <property type="match status" value="1"/>
</dbReference>
<proteinExistence type="inferred from homology"/>
<dbReference type="GO" id="GO:0005737">
    <property type="term" value="C:cytoplasm"/>
    <property type="evidence" value="ECO:0007669"/>
    <property type="project" value="UniProtKB-SubCell"/>
</dbReference>
<dbReference type="PANTHER" id="PTHR14950">
    <property type="entry name" value="DICER-RELATED"/>
    <property type="match status" value="1"/>
</dbReference>
<evidence type="ECO:0000313" key="17">
    <source>
        <dbReference type="Proteomes" id="UP000004946"/>
    </source>
</evidence>
<feature type="region of interest" description="Disordered" evidence="13">
    <location>
        <begin position="217"/>
        <end position="274"/>
    </location>
</feature>
<evidence type="ECO:0000256" key="2">
    <source>
        <dbReference type="ARBA" id="ARBA00010183"/>
    </source>
</evidence>
<dbReference type="PROSITE" id="PS00517">
    <property type="entry name" value="RNASE_3_1"/>
    <property type="match status" value="1"/>
</dbReference>
<evidence type="ECO:0000256" key="4">
    <source>
        <dbReference type="ARBA" id="ARBA00022664"/>
    </source>
</evidence>
<feature type="domain" description="DRBM" evidence="14">
    <location>
        <begin position="255"/>
        <end position="284"/>
    </location>
</feature>
<feature type="binding site" evidence="12">
    <location>
        <position position="57"/>
    </location>
    <ligand>
        <name>Mg(2+)</name>
        <dbReference type="ChEBI" id="CHEBI:18420"/>
    </ligand>
</feature>
<organism evidence="16 17">
    <name type="scientific">Parascardovia denticolens DSM 10105 = JCM 12538</name>
    <dbReference type="NCBI Taxonomy" id="864564"/>
    <lineage>
        <taxon>Bacteria</taxon>
        <taxon>Bacillati</taxon>
        <taxon>Actinomycetota</taxon>
        <taxon>Actinomycetes</taxon>
        <taxon>Bifidobacteriales</taxon>
        <taxon>Bifidobacteriaceae</taxon>
        <taxon>Parascardovia</taxon>
    </lineage>
</organism>
<comment type="similarity">
    <text evidence="2">Belongs to the ribonuclease III family.</text>
</comment>
<keyword evidence="7 12" id="KW-0255">Endonuclease</keyword>
<feature type="active site" evidence="12">
    <location>
        <position position="134"/>
    </location>
</feature>
<dbReference type="EMBL" id="AEON01000002">
    <property type="protein sequence ID" value="EFT82611.1"/>
    <property type="molecule type" value="Genomic_DNA"/>
</dbReference>
<keyword evidence="12" id="KW-0699">rRNA-binding</keyword>
<keyword evidence="4 12" id="KW-0507">mRNA processing</keyword>
<evidence type="ECO:0000259" key="15">
    <source>
        <dbReference type="PROSITE" id="PS50142"/>
    </source>
</evidence>
<dbReference type="GO" id="GO:0006397">
    <property type="term" value="P:mRNA processing"/>
    <property type="evidence" value="ECO:0007669"/>
    <property type="project" value="UniProtKB-UniRule"/>
</dbReference>
<evidence type="ECO:0000256" key="9">
    <source>
        <dbReference type="ARBA" id="ARBA00022842"/>
    </source>
</evidence>
<dbReference type="InterPro" id="IPR000999">
    <property type="entry name" value="RNase_III_dom"/>
</dbReference>
<keyword evidence="12" id="KW-0819">tRNA processing</keyword>
<protein>
    <recommendedName>
        <fullName evidence="12">Ribonuclease 3</fullName>
        <ecNumber evidence="12">3.1.26.3</ecNumber>
    </recommendedName>
    <alternativeName>
        <fullName evidence="12">Ribonuclease III</fullName>
        <shortName evidence="12">RNase III</shortName>
    </alternativeName>
</protein>
<dbReference type="GO" id="GO:0019843">
    <property type="term" value="F:rRNA binding"/>
    <property type="evidence" value="ECO:0007669"/>
    <property type="project" value="UniProtKB-KW"/>
</dbReference>
<evidence type="ECO:0000256" key="8">
    <source>
        <dbReference type="ARBA" id="ARBA00022801"/>
    </source>
</evidence>
<dbReference type="HAMAP" id="MF_00104">
    <property type="entry name" value="RNase_III"/>
    <property type="match status" value="1"/>
</dbReference>
<keyword evidence="10 12" id="KW-0694">RNA-binding</keyword>
<dbReference type="GO" id="GO:0046872">
    <property type="term" value="F:metal ion binding"/>
    <property type="evidence" value="ECO:0007669"/>
    <property type="project" value="UniProtKB-KW"/>
</dbReference>
<comment type="subunit">
    <text evidence="12">Homodimer.</text>
</comment>
<feature type="active site" evidence="12">
    <location>
        <position position="61"/>
    </location>
</feature>
<evidence type="ECO:0000256" key="3">
    <source>
        <dbReference type="ARBA" id="ARBA00022552"/>
    </source>
</evidence>
<dbReference type="PANTHER" id="PTHR14950:SF37">
    <property type="entry name" value="ENDORIBONUCLEASE DICER"/>
    <property type="match status" value="1"/>
</dbReference>
<dbReference type="HOGENOM" id="CLU_000907_1_2_11"/>
<comment type="cofactor">
    <cofactor evidence="12">
        <name>Mg(2+)</name>
        <dbReference type="ChEBI" id="CHEBI:18420"/>
    </cofactor>
</comment>
<dbReference type="GO" id="GO:0004525">
    <property type="term" value="F:ribonuclease III activity"/>
    <property type="evidence" value="ECO:0007669"/>
    <property type="project" value="UniProtKB-UniRule"/>
</dbReference>
<keyword evidence="3 12" id="KW-0698">rRNA processing</keyword>
<dbReference type="SMART" id="SM00535">
    <property type="entry name" value="RIBOc"/>
    <property type="match status" value="1"/>
</dbReference>
<keyword evidence="5 12" id="KW-0540">Nuclease</keyword>
<evidence type="ECO:0000256" key="7">
    <source>
        <dbReference type="ARBA" id="ARBA00022759"/>
    </source>
</evidence>
<gene>
    <name evidence="12 16" type="primary">rnc</name>
    <name evidence="16" type="ORF">HMPREF0620_1296</name>
</gene>
<dbReference type="AlphaFoldDB" id="E6K2Q7"/>
<dbReference type="PROSITE" id="PS50137">
    <property type="entry name" value="DS_RBD"/>
    <property type="match status" value="1"/>
</dbReference>
<dbReference type="GO" id="GO:0008033">
    <property type="term" value="P:tRNA processing"/>
    <property type="evidence" value="ECO:0007669"/>
    <property type="project" value="UniProtKB-KW"/>
</dbReference>
<feature type="domain" description="RNase III" evidence="15">
    <location>
        <begin position="18"/>
        <end position="145"/>
    </location>
</feature>
<dbReference type="FunFam" id="1.10.1520.10:FF:000001">
    <property type="entry name" value="Ribonuclease 3"/>
    <property type="match status" value="1"/>
</dbReference>
<evidence type="ECO:0000313" key="16">
    <source>
        <dbReference type="EMBL" id="EFT82611.1"/>
    </source>
</evidence>
<dbReference type="SUPFAM" id="SSF69065">
    <property type="entry name" value="RNase III domain-like"/>
    <property type="match status" value="1"/>
</dbReference>
<dbReference type="InterPro" id="IPR014720">
    <property type="entry name" value="dsRBD_dom"/>
</dbReference>
<dbReference type="GO" id="GO:0006364">
    <property type="term" value="P:rRNA processing"/>
    <property type="evidence" value="ECO:0007669"/>
    <property type="project" value="UniProtKB-UniRule"/>
</dbReference>
<evidence type="ECO:0000256" key="12">
    <source>
        <dbReference type="HAMAP-Rule" id="MF_00104"/>
    </source>
</evidence>
<evidence type="ECO:0000256" key="6">
    <source>
        <dbReference type="ARBA" id="ARBA00022723"/>
    </source>
</evidence>
<dbReference type="InterPro" id="IPR036389">
    <property type="entry name" value="RNase_III_sf"/>
</dbReference>
<dbReference type="KEGG" id="pdo:PSDT_0373"/>
<feature type="binding site" evidence="12">
    <location>
        <position position="134"/>
    </location>
    <ligand>
        <name>Mg(2+)</name>
        <dbReference type="ChEBI" id="CHEBI:18420"/>
    </ligand>
</feature>
<reference evidence="16 17" key="1">
    <citation type="submission" date="2010-12" db="EMBL/GenBank/DDBJ databases">
        <authorList>
            <person name="Muzny D."/>
            <person name="Qin X."/>
            <person name="Buhay C."/>
            <person name="Dugan-Rocha S."/>
            <person name="Ding Y."/>
            <person name="Chen G."/>
            <person name="Hawes A."/>
            <person name="Holder M."/>
            <person name="Jhangiani S."/>
            <person name="Johnson A."/>
            <person name="Khan Z."/>
            <person name="Li Z."/>
            <person name="Liu W."/>
            <person name="Liu X."/>
            <person name="Perez L."/>
            <person name="Shen H."/>
            <person name="Wang Q."/>
            <person name="Watt J."/>
            <person name="Xi L."/>
            <person name="Xin Y."/>
            <person name="Zhou J."/>
            <person name="Deng J."/>
            <person name="Jiang H."/>
            <person name="Liu Y."/>
            <person name="Qu J."/>
            <person name="Song X.-Z."/>
            <person name="Zhang L."/>
            <person name="Villasana D."/>
            <person name="Johnson A."/>
            <person name="Liu J."/>
            <person name="Liyanage D."/>
            <person name="Lorensuhewa L."/>
            <person name="Robinson T."/>
            <person name="Song A."/>
            <person name="Song B.-B."/>
            <person name="Dinh H."/>
            <person name="Thornton R."/>
            <person name="Coyle M."/>
            <person name="Francisco L."/>
            <person name="Jackson L."/>
            <person name="Javaid M."/>
            <person name="Korchina V."/>
            <person name="Kovar C."/>
            <person name="Mata R."/>
            <person name="Mathew T."/>
            <person name="Ngo R."/>
            <person name="Nguyen L."/>
            <person name="Nguyen N."/>
            <person name="Okwuonu G."/>
            <person name="Ongeri F."/>
            <person name="Pham C."/>
            <person name="Simmons D."/>
            <person name="Wilczek-Boney K."/>
            <person name="Hale W."/>
            <person name="Jakkamsetti A."/>
            <person name="Pham P."/>
            <person name="Ruth R."/>
            <person name="San Lucas F."/>
            <person name="Warren J."/>
            <person name="Zhang J."/>
            <person name="Zhao Z."/>
            <person name="Zhou C."/>
            <person name="Zhu D."/>
            <person name="Lee S."/>
            <person name="Bess C."/>
            <person name="Blankenburg K."/>
            <person name="Forbes L."/>
            <person name="Fu Q."/>
            <person name="Gubbala S."/>
            <person name="Hirani K."/>
            <person name="Jayaseelan J.C."/>
            <person name="Lara F."/>
            <person name="Munidasa M."/>
            <person name="Palculict T."/>
            <person name="Patil S."/>
            <person name="Pu L.-L."/>
            <person name="Saada N."/>
            <person name="Tang L."/>
            <person name="Weissenberger G."/>
            <person name="Zhu Y."/>
            <person name="Hemphill L."/>
            <person name="Shang Y."/>
            <person name="Youmans B."/>
            <person name="Ayvaz T."/>
            <person name="Ross M."/>
            <person name="Santibanez J."/>
            <person name="Aqrawi P."/>
            <person name="Gross S."/>
            <person name="Joshi V."/>
            <person name="Fowler G."/>
            <person name="Nazareth L."/>
            <person name="Reid J."/>
            <person name="Worley K."/>
            <person name="Petrosino J."/>
            <person name="Highlander S."/>
            <person name="Gibbs R."/>
        </authorList>
    </citation>
    <scope>NUCLEOTIDE SEQUENCE [LARGE SCALE GENOMIC DNA]</scope>
    <source>
        <strain evidence="16 17">DSM 10105</strain>
    </source>
</reference>
<keyword evidence="9 12" id="KW-0460">Magnesium</keyword>
<dbReference type="eggNOG" id="COG0571">
    <property type="taxonomic scope" value="Bacteria"/>
</dbReference>
<dbReference type="PATRIC" id="fig|864564.6.peg.411"/>
<dbReference type="Pfam" id="PF14622">
    <property type="entry name" value="Ribonucleas_3_3"/>
    <property type="match status" value="1"/>
</dbReference>
<evidence type="ECO:0000259" key="14">
    <source>
        <dbReference type="PROSITE" id="PS50137"/>
    </source>
</evidence>
<sequence length="290" mass="31738">MTNTKKENPSSETPSQLAQELFDELGVSISPDLLIEALTHRSFANEHPGTRNYERLEFLGDAVLELVATETLYKAHPNYTEGQMSKIRSKVVSEESLAEIARDKLKISPMILLGIGERRDGGADKDSILCDIVESLFGAIFVEYGIETARKVIHRLLDDNLHYYTAEGPALDWKTAIVVKAHELDLGEVNYQMEVGGPSNRLEFTAHLFLVKEPDADTAQGKSTATAENMASAGNKAHSENPESSVADDAGKTSGRQEISVGHGSSKRKAQLDAAEKAWRLLAQSEQTAE</sequence>
<keyword evidence="17" id="KW-1185">Reference proteome</keyword>
<name>E6K2Q7_PARDN</name>
<comment type="catalytic activity">
    <reaction evidence="1 12">
        <text>Endonucleolytic cleavage to 5'-phosphomonoester.</text>
        <dbReference type="EC" id="3.1.26.3"/>
    </reaction>
</comment>
<dbReference type="Gene3D" id="1.10.1520.10">
    <property type="entry name" value="Ribonuclease III domain"/>
    <property type="match status" value="1"/>
</dbReference>
<feature type="binding site" evidence="12">
    <location>
        <position position="131"/>
    </location>
    <ligand>
        <name>Mg(2+)</name>
        <dbReference type="ChEBI" id="CHEBI:18420"/>
    </ligand>
</feature>
<dbReference type="NCBIfam" id="TIGR02191">
    <property type="entry name" value="RNaseIII"/>
    <property type="match status" value="1"/>
</dbReference>
<comment type="caution">
    <text evidence="16">The sequence shown here is derived from an EMBL/GenBank/DDBJ whole genome shotgun (WGS) entry which is preliminary data.</text>
</comment>
<dbReference type="InterPro" id="IPR011907">
    <property type="entry name" value="RNase_III"/>
</dbReference>
<evidence type="ECO:0000256" key="11">
    <source>
        <dbReference type="ARBA" id="ARBA00049596"/>
    </source>
</evidence>
<keyword evidence="12" id="KW-0963">Cytoplasm</keyword>
<comment type="function">
    <text evidence="11 12">Digests double-stranded RNA. Involved in the processing of primary rRNA transcript to yield the immediate precursors to the large and small rRNAs (23S and 16S). Processes some mRNAs, and tRNAs when they are encoded in the rRNA operon. Processes pre-crRNA and tracrRNA of type II CRISPR loci if present in the organism.</text>
</comment>
<dbReference type="RefSeq" id="WP_006289738.1">
    <property type="nucleotide sequence ID" value="NZ_AP012333.1"/>
</dbReference>
<dbReference type="PROSITE" id="PS50142">
    <property type="entry name" value="RNASE_3_2"/>
    <property type="match status" value="1"/>
</dbReference>
<evidence type="ECO:0000256" key="10">
    <source>
        <dbReference type="ARBA" id="ARBA00022884"/>
    </source>
</evidence>
<comment type="subcellular location">
    <subcellularLocation>
        <location evidence="12">Cytoplasm</location>
    </subcellularLocation>
</comment>
<evidence type="ECO:0000256" key="13">
    <source>
        <dbReference type="SAM" id="MobiDB-lite"/>
    </source>
</evidence>
<evidence type="ECO:0000256" key="1">
    <source>
        <dbReference type="ARBA" id="ARBA00000109"/>
    </source>
</evidence>
<evidence type="ECO:0000256" key="5">
    <source>
        <dbReference type="ARBA" id="ARBA00022722"/>
    </source>
</evidence>
<dbReference type="Proteomes" id="UP000004946">
    <property type="component" value="Chromosome"/>
</dbReference>
<keyword evidence="8 12" id="KW-0378">Hydrolase</keyword>